<dbReference type="OrthoDB" id="323926at2"/>
<dbReference type="SUPFAM" id="SSF55729">
    <property type="entry name" value="Acyl-CoA N-acyltransferases (Nat)"/>
    <property type="match status" value="1"/>
</dbReference>
<dbReference type="InterPro" id="IPR041492">
    <property type="entry name" value="HAD_2"/>
</dbReference>
<dbReference type="Proteomes" id="UP000294919">
    <property type="component" value="Unassembled WGS sequence"/>
</dbReference>
<sequence>MADGSCKNKEETGKNIKCLVWDIDNTLWNGILSEDKQVTLRKGVVEVIKTLDERGILQSIASKNNYEDTMEKLKEFNLDEYFIYPQINWNAKSHSIKKIAQLINIGIDTLAFIDDQPAERDEVRFVLPQVSCIDAGCLGTILDMPELNPRFITEDSKLRRSMYQNDILRKNKEESFSGTQEEFLASLEMVLTISSAQEGDLERAEELTVRTHQLNSTGYTYSLEALRTLQESSNHKLLIAGLEDTYGIYGKIGLALVECKEDEWVLKLLLMSCRVMSRGVGTIMLNHIMREAKAANKKLKAEFIPTDRNRMMYITYKFAGFKEMHKDGDMVIFENDLLNIPPYPDYIELIFRQEATNLAF</sequence>
<dbReference type="SUPFAM" id="SSF56784">
    <property type="entry name" value="HAD-like"/>
    <property type="match status" value="1"/>
</dbReference>
<evidence type="ECO:0000313" key="2">
    <source>
        <dbReference type="Proteomes" id="UP000294919"/>
    </source>
</evidence>
<gene>
    <name evidence="1" type="ORF">EV214_12628</name>
</gene>
<organism evidence="1 2">
    <name type="scientific">Marinisporobacter balticus</name>
    <dbReference type="NCBI Taxonomy" id="2018667"/>
    <lineage>
        <taxon>Bacteria</taxon>
        <taxon>Bacillati</taxon>
        <taxon>Bacillota</taxon>
        <taxon>Clostridia</taxon>
        <taxon>Peptostreptococcales</taxon>
        <taxon>Thermotaleaceae</taxon>
        <taxon>Marinisporobacter</taxon>
    </lineage>
</organism>
<dbReference type="InterPro" id="IPR010033">
    <property type="entry name" value="HAD_SF_ppase_IIIC"/>
</dbReference>
<keyword evidence="2" id="KW-1185">Reference proteome</keyword>
<evidence type="ECO:0000313" key="1">
    <source>
        <dbReference type="EMBL" id="TCO70408.1"/>
    </source>
</evidence>
<accession>A0A4R2KK61</accession>
<comment type="caution">
    <text evidence="1">The sequence shown here is derived from an EMBL/GenBank/DDBJ whole genome shotgun (WGS) entry which is preliminary data.</text>
</comment>
<dbReference type="NCBIfam" id="TIGR01686">
    <property type="entry name" value="FkbH"/>
    <property type="match status" value="1"/>
</dbReference>
<dbReference type="Pfam" id="PF13419">
    <property type="entry name" value="HAD_2"/>
    <property type="match status" value="1"/>
</dbReference>
<proteinExistence type="predicted"/>
<protein>
    <submittedName>
        <fullName evidence="1">HAD superfamily phosphatase (TIGR01681 family)/FkbH-like protein</fullName>
    </submittedName>
</protein>
<dbReference type="NCBIfam" id="TIGR01681">
    <property type="entry name" value="HAD-SF-IIIC"/>
    <property type="match status" value="1"/>
</dbReference>
<dbReference type="InterPro" id="IPR010037">
    <property type="entry name" value="FkbH_domain"/>
</dbReference>
<name>A0A4R2KK61_9FIRM</name>
<reference evidence="1 2" key="1">
    <citation type="submission" date="2019-03" db="EMBL/GenBank/DDBJ databases">
        <title>Genomic Encyclopedia of Type Strains, Phase IV (KMG-IV): sequencing the most valuable type-strain genomes for metagenomic binning, comparative biology and taxonomic classification.</title>
        <authorList>
            <person name="Goeker M."/>
        </authorList>
    </citation>
    <scope>NUCLEOTIDE SEQUENCE [LARGE SCALE GENOMIC DNA]</scope>
    <source>
        <strain evidence="1 2">DSM 102940</strain>
    </source>
</reference>
<dbReference type="InterPro" id="IPR023214">
    <property type="entry name" value="HAD_sf"/>
</dbReference>
<dbReference type="AlphaFoldDB" id="A0A4R2KK61"/>
<dbReference type="InterPro" id="IPR036412">
    <property type="entry name" value="HAD-like_sf"/>
</dbReference>
<dbReference type="InterPro" id="IPR016181">
    <property type="entry name" value="Acyl_CoA_acyltransferase"/>
</dbReference>
<dbReference type="RefSeq" id="WP_132247093.1">
    <property type="nucleotide sequence ID" value="NZ_SLWV01000026.1"/>
</dbReference>
<dbReference type="Gene3D" id="3.40.50.1000">
    <property type="entry name" value="HAD superfamily/HAD-like"/>
    <property type="match status" value="1"/>
</dbReference>
<dbReference type="EMBL" id="SLWV01000026">
    <property type="protein sequence ID" value="TCO70408.1"/>
    <property type="molecule type" value="Genomic_DNA"/>
</dbReference>
<dbReference type="Gene3D" id="3.40.630.30">
    <property type="match status" value="1"/>
</dbReference>